<keyword evidence="1" id="KW-0732">Signal</keyword>
<dbReference type="PROSITE" id="PS51864">
    <property type="entry name" value="ASTACIN"/>
    <property type="match status" value="1"/>
</dbReference>
<feature type="domain" description="ShKT" evidence="7">
    <location>
        <begin position="197"/>
        <end position="231"/>
    </location>
</feature>
<reference evidence="10" key="1">
    <citation type="submission" date="2022-11" db="UniProtKB">
        <authorList>
            <consortium name="WormBaseParasite"/>
        </authorList>
    </citation>
    <scope>IDENTIFICATION</scope>
</reference>
<dbReference type="InterPro" id="IPR024079">
    <property type="entry name" value="MetalloPept_cat_dom_sf"/>
</dbReference>
<keyword evidence="5" id="KW-0862">Zinc</keyword>
<proteinExistence type="predicted"/>
<dbReference type="PRINTS" id="PR00480">
    <property type="entry name" value="ASTACIN"/>
</dbReference>
<dbReference type="GO" id="GO:0046872">
    <property type="term" value="F:metal ion binding"/>
    <property type="evidence" value="ECO:0007669"/>
    <property type="project" value="UniProtKB-KW"/>
</dbReference>
<dbReference type="PROSITE" id="PS51670">
    <property type="entry name" value="SHKT"/>
    <property type="match status" value="1"/>
</dbReference>
<keyword evidence="5" id="KW-0378">Hydrolase</keyword>
<feature type="region of interest" description="Disordered" evidence="6">
    <location>
        <begin position="148"/>
        <end position="193"/>
    </location>
</feature>
<dbReference type="GO" id="GO:0004222">
    <property type="term" value="F:metalloendopeptidase activity"/>
    <property type="evidence" value="ECO:0007669"/>
    <property type="project" value="UniProtKB-UniRule"/>
</dbReference>
<dbReference type="InterPro" id="IPR003582">
    <property type="entry name" value="ShKT_dom"/>
</dbReference>
<evidence type="ECO:0000259" key="8">
    <source>
        <dbReference type="PROSITE" id="PS51864"/>
    </source>
</evidence>
<comment type="cofactor">
    <cofactor evidence="5">
        <name>Zn(2+)</name>
        <dbReference type="ChEBI" id="CHEBI:29105"/>
    </cofactor>
    <text evidence="5">Binds 1 zinc ion per subunit.</text>
</comment>
<evidence type="ECO:0000256" key="6">
    <source>
        <dbReference type="SAM" id="MobiDB-lite"/>
    </source>
</evidence>
<dbReference type="SMART" id="SM00254">
    <property type="entry name" value="ShKT"/>
    <property type="match status" value="1"/>
</dbReference>
<name>A0A914WLM3_9BILA</name>
<keyword evidence="5" id="KW-0645">Protease</keyword>
<sequence>MHSLGDWRRWSIRLYWTRCHDRVHVEFGAFRRASTNFASPRPTNSAARNRLSACMSFIRINWGNILPGMQGQFDKISASFQDLLGETYDYHSVMHYDSTAFSKNGQNTIETVQPGFTNIIGAATDLSDADVKKINKLYNCGASTATETTTTRTTTSGPTQRSLVPTTATTPGPEPATTSTPEPVTVAATPQPTESSCQDRFLDCPYFHLYCERASFYFVMKSYCPLTCKHCTPSS</sequence>
<dbReference type="Gene3D" id="1.10.10.1940">
    <property type="match status" value="1"/>
</dbReference>
<feature type="disulfide bond" evidence="4">
    <location>
        <begin position="197"/>
        <end position="231"/>
    </location>
</feature>
<dbReference type="SUPFAM" id="SSF55486">
    <property type="entry name" value="Metalloproteases ('zincins'), catalytic domain"/>
    <property type="match status" value="1"/>
</dbReference>
<dbReference type="FunFam" id="1.10.10.1940:FF:000002">
    <property type="entry name" value="PHAryngeal gland Toxin-related"/>
    <property type="match status" value="1"/>
</dbReference>
<evidence type="ECO:0000313" key="9">
    <source>
        <dbReference type="Proteomes" id="UP000887566"/>
    </source>
</evidence>
<organism evidence="9 10">
    <name type="scientific">Plectus sambesii</name>
    <dbReference type="NCBI Taxonomy" id="2011161"/>
    <lineage>
        <taxon>Eukaryota</taxon>
        <taxon>Metazoa</taxon>
        <taxon>Ecdysozoa</taxon>
        <taxon>Nematoda</taxon>
        <taxon>Chromadorea</taxon>
        <taxon>Plectida</taxon>
        <taxon>Plectina</taxon>
        <taxon>Plectoidea</taxon>
        <taxon>Plectidae</taxon>
        <taxon>Plectus</taxon>
    </lineage>
</organism>
<keyword evidence="2" id="KW-0865">Zymogen</keyword>
<dbReference type="Pfam" id="PF01400">
    <property type="entry name" value="Astacin"/>
    <property type="match status" value="1"/>
</dbReference>
<keyword evidence="9" id="KW-1185">Reference proteome</keyword>
<dbReference type="Pfam" id="PF01549">
    <property type="entry name" value="ShK"/>
    <property type="match status" value="1"/>
</dbReference>
<accession>A0A914WLM3</accession>
<dbReference type="PANTHER" id="PTHR10127:SF829">
    <property type="entry name" value="ZINC METALLOPROTEINASE NAS-6"/>
    <property type="match status" value="1"/>
</dbReference>
<dbReference type="GO" id="GO:0006508">
    <property type="term" value="P:proteolysis"/>
    <property type="evidence" value="ECO:0007669"/>
    <property type="project" value="UniProtKB-KW"/>
</dbReference>
<dbReference type="Proteomes" id="UP000887566">
    <property type="component" value="Unplaced"/>
</dbReference>
<evidence type="ECO:0000256" key="4">
    <source>
        <dbReference type="PROSITE-ProRule" id="PRU01005"/>
    </source>
</evidence>
<keyword evidence="5" id="KW-0482">Metalloprotease</keyword>
<keyword evidence="5" id="KW-0479">Metal-binding</keyword>
<dbReference type="PANTHER" id="PTHR10127">
    <property type="entry name" value="DISCOIDIN, CUB, EGF, LAMININ , AND ZINC METALLOPROTEASE DOMAIN CONTAINING"/>
    <property type="match status" value="1"/>
</dbReference>
<evidence type="ECO:0000256" key="2">
    <source>
        <dbReference type="ARBA" id="ARBA00023145"/>
    </source>
</evidence>
<dbReference type="Gene3D" id="3.40.390.10">
    <property type="entry name" value="Collagenase (Catalytic Domain)"/>
    <property type="match status" value="1"/>
</dbReference>
<protein>
    <recommendedName>
        <fullName evidence="5">Metalloendopeptidase</fullName>
        <ecNumber evidence="5">3.4.24.-</ecNumber>
    </recommendedName>
</protein>
<keyword evidence="3 4" id="KW-1015">Disulfide bond</keyword>
<dbReference type="EC" id="3.4.24.-" evidence="5"/>
<evidence type="ECO:0000256" key="1">
    <source>
        <dbReference type="ARBA" id="ARBA00022729"/>
    </source>
</evidence>
<evidence type="ECO:0000313" key="10">
    <source>
        <dbReference type="WBParaSite" id="PSAMB.scaffold421size51898.g5694.t1"/>
    </source>
</evidence>
<feature type="domain" description="Peptidase M12A" evidence="8">
    <location>
        <begin position="56"/>
        <end position="141"/>
    </location>
</feature>
<dbReference type="InterPro" id="IPR001506">
    <property type="entry name" value="Peptidase_M12A"/>
</dbReference>
<evidence type="ECO:0000259" key="7">
    <source>
        <dbReference type="PROSITE" id="PS51670"/>
    </source>
</evidence>
<dbReference type="WBParaSite" id="PSAMB.scaffold421size51898.g5694.t1">
    <property type="protein sequence ID" value="PSAMB.scaffold421size51898.g5694.t1"/>
    <property type="gene ID" value="PSAMB.scaffold421size51898.g5694"/>
</dbReference>
<dbReference type="AlphaFoldDB" id="A0A914WLM3"/>
<evidence type="ECO:0000256" key="5">
    <source>
        <dbReference type="RuleBase" id="RU361183"/>
    </source>
</evidence>
<evidence type="ECO:0000256" key="3">
    <source>
        <dbReference type="ARBA" id="ARBA00023157"/>
    </source>
</evidence>
<comment type="caution">
    <text evidence="4">Lacks conserved residue(s) required for the propagation of feature annotation.</text>
</comment>